<protein>
    <submittedName>
        <fullName evidence="1">Uncharacterized protein</fullName>
    </submittedName>
</protein>
<comment type="caution">
    <text evidence="1">The sequence shown here is derived from an EMBL/GenBank/DDBJ whole genome shotgun (WGS) entry which is preliminary data.</text>
</comment>
<dbReference type="Proteomes" id="UP000613452">
    <property type="component" value="Unassembled WGS sequence"/>
</dbReference>
<dbReference type="EMBL" id="JAEFBZ010000007">
    <property type="protein sequence ID" value="MBK1611718.1"/>
    <property type="molecule type" value="Genomic_DNA"/>
</dbReference>
<gene>
    <name evidence="1" type="ORF">JCR31_28155</name>
</gene>
<evidence type="ECO:0000313" key="2">
    <source>
        <dbReference type="Proteomes" id="UP000613452"/>
    </source>
</evidence>
<dbReference type="AlphaFoldDB" id="A0ABD4LMR1"/>
<name>A0ABD4LMR1_BACCE</name>
<proteinExistence type="predicted"/>
<sequence length="184" mass="20874">MVEVNYDEMLKAENLGGIHAYTGIQTADGMMKGHMSALGNKIVSQLEGLPYVKYNVDGQFYPSTPEQPQVEAVEESVEVVDEQPEPYVPESMVEEDVDFELLSTKLDSDLDIVSIERGFVKSIKVNGEFFKHLKEEGTLKEESMTYLGFDVKIEGMEEPYEIEYESFEGTELKTFSYKIEPKNT</sequence>
<evidence type="ECO:0000313" key="1">
    <source>
        <dbReference type="EMBL" id="MBK1611718.1"/>
    </source>
</evidence>
<organism evidence="1 2">
    <name type="scientific">Bacillus cereus</name>
    <dbReference type="NCBI Taxonomy" id="1396"/>
    <lineage>
        <taxon>Bacteria</taxon>
        <taxon>Bacillati</taxon>
        <taxon>Bacillota</taxon>
        <taxon>Bacilli</taxon>
        <taxon>Bacillales</taxon>
        <taxon>Bacillaceae</taxon>
        <taxon>Bacillus</taxon>
        <taxon>Bacillus cereus group</taxon>
    </lineage>
</organism>
<dbReference type="RefSeq" id="WP_200152558.1">
    <property type="nucleotide sequence ID" value="NZ_JAEFBZ010000007.1"/>
</dbReference>
<reference evidence="1 2" key="1">
    <citation type="submission" date="2020-12" db="EMBL/GenBank/DDBJ databases">
        <title>Genome assembly for a thermostable protease producing Bacillus cereus MAKP1 strain isolated from chicken gut.</title>
        <authorList>
            <person name="Malaviya A."/>
        </authorList>
    </citation>
    <scope>NUCLEOTIDE SEQUENCE [LARGE SCALE GENOMIC DNA]</scope>
    <source>
        <strain evidence="1 2">MAKP1</strain>
    </source>
</reference>
<accession>A0ABD4LMR1</accession>